<proteinExistence type="predicted"/>
<sequence>MLGGLDVKDTDDLSGELGTAEGDHAIVSIEVVVAVVARIGFQLFPVICLAQIKGDVSLLQLAEQQLIHHCYLGRIILEDRWCSVRDVSLLVEIKFTISHSEPIDEGFVQLSHQLTCLCVLRSIQLIKARFVDVRTHFVAESLQIHERPYIAHFRSLNREVVLRVGRGCKFKEGLRFAVGGGIKGKWRGCRLGLGRVED</sequence>
<keyword evidence="2" id="KW-1185">Reference proteome</keyword>
<protein>
    <submittedName>
        <fullName evidence="1">Uncharacterized protein</fullName>
    </submittedName>
</protein>
<dbReference type="EMBL" id="RRYP01001641">
    <property type="protein sequence ID" value="TNV85669.1"/>
    <property type="molecule type" value="Genomic_DNA"/>
</dbReference>
<comment type="caution">
    <text evidence="1">The sequence shown here is derived from an EMBL/GenBank/DDBJ whole genome shotgun (WGS) entry which is preliminary data.</text>
</comment>
<organism evidence="1 2">
    <name type="scientific">Halteria grandinella</name>
    <dbReference type="NCBI Taxonomy" id="5974"/>
    <lineage>
        <taxon>Eukaryota</taxon>
        <taxon>Sar</taxon>
        <taxon>Alveolata</taxon>
        <taxon>Ciliophora</taxon>
        <taxon>Intramacronucleata</taxon>
        <taxon>Spirotrichea</taxon>
        <taxon>Stichotrichia</taxon>
        <taxon>Sporadotrichida</taxon>
        <taxon>Halteriidae</taxon>
        <taxon>Halteria</taxon>
    </lineage>
</organism>
<name>A0A8J8T7X8_HALGN</name>
<dbReference type="Proteomes" id="UP000785679">
    <property type="component" value="Unassembled WGS sequence"/>
</dbReference>
<dbReference type="AlphaFoldDB" id="A0A8J8T7X8"/>
<evidence type="ECO:0000313" key="2">
    <source>
        <dbReference type="Proteomes" id="UP000785679"/>
    </source>
</evidence>
<accession>A0A8J8T7X8</accession>
<reference evidence="1" key="1">
    <citation type="submission" date="2019-06" db="EMBL/GenBank/DDBJ databases">
        <authorList>
            <person name="Zheng W."/>
        </authorList>
    </citation>
    <scope>NUCLEOTIDE SEQUENCE</scope>
    <source>
        <strain evidence="1">QDHG01</strain>
    </source>
</reference>
<evidence type="ECO:0000313" key="1">
    <source>
        <dbReference type="EMBL" id="TNV85669.1"/>
    </source>
</evidence>
<gene>
    <name evidence="1" type="ORF">FGO68_gene3929</name>
</gene>